<dbReference type="SUPFAM" id="SSF54285">
    <property type="entry name" value="MoaD/ThiS"/>
    <property type="match status" value="1"/>
</dbReference>
<dbReference type="Proteomes" id="UP000886814">
    <property type="component" value="Unassembled WGS sequence"/>
</dbReference>
<evidence type="ECO:0000313" key="1">
    <source>
        <dbReference type="EMBL" id="HIV38591.1"/>
    </source>
</evidence>
<dbReference type="InterPro" id="IPR010035">
    <property type="entry name" value="Thi_S"/>
</dbReference>
<dbReference type="InterPro" id="IPR012675">
    <property type="entry name" value="Beta-grasp_dom_sf"/>
</dbReference>
<accession>A0A9D1PCQ6</accession>
<dbReference type="Gene3D" id="3.10.20.30">
    <property type="match status" value="1"/>
</dbReference>
<dbReference type="PANTHER" id="PTHR34472">
    <property type="entry name" value="SULFUR CARRIER PROTEIN THIS"/>
    <property type="match status" value="1"/>
</dbReference>
<sequence>MIVNGEKAAWETGLTVEKLLETRNYRTDRVAVEKNGEIVPKKNYPTEEILEEDRIEIVSFVGGG</sequence>
<gene>
    <name evidence="1" type="primary">thiS</name>
    <name evidence="1" type="ORF">H9747_06255</name>
</gene>
<protein>
    <submittedName>
        <fullName evidence="1">Sulfur carrier protein ThiS</fullName>
    </submittedName>
</protein>
<dbReference type="PANTHER" id="PTHR34472:SF1">
    <property type="entry name" value="SULFUR CARRIER PROTEIN THIS"/>
    <property type="match status" value="1"/>
</dbReference>
<evidence type="ECO:0000313" key="2">
    <source>
        <dbReference type="Proteomes" id="UP000886814"/>
    </source>
</evidence>
<dbReference type="EMBL" id="DXIQ01000037">
    <property type="protein sequence ID" value="HIV38591.1"/>
    <property type="molecule type" value="Genomic_DNA"/>
</dbReference>
<dbReference type="AlphaFoldDB" id="A0A9D1PCQ6"/>
<dbReference type="InterPro" id="IPR003749">
    <property type="entry name" value="ThiS/MoaD-like"/>
</dbReference>
<dbReference type="NCBIfam" id="TIGR01683">
    <property type="entry name" value="thiS"/>
    <property type="match status" value="1"/>
</dbReference>
<comment type="caution">
    <text evidence="1">The sequence shown here is derived from an EMBL/GenBank/DDBJ whole genome shotgun (WGS) entry which is preliminary data.</text>
</comment>
<proteinExistence type="predicted"/>
<reference evidence="1" key="1">
    <citation type="journal article" date="2021" name="PeerJ">
        <title>Extensive microbial diversity within the chicken gut microbiome revealed by metagenomics and culture.</title>
        <authorList>
            <person name="Gilroy R."/>
            <person name="Ravi A."/>
            <person name="Getino M."/>
            <person name="Pursley I."/>
            <person name="Horton D.L."/>
            <person name="Alikhan N.F."/>
            <person name="Baker D."/>
            <person name="Gharbi K."/>
            <person name="Hall N."/>
            <person name="Watson M."/>
            <person name="Adriaenssens E.M."/>
            <person name="Foster-Nyarko E."/>
            <person name="Jarju S."/>
            <person name="Secka A."/>
            <person name="Antonio M."/>
            <person name="Oren A."/>
            <person name="Chaudhuri R.R."/>
            <person name="La Ragione R."/>
            <person name="Hildebrand F."/>
            <person name="Pallen M.J."/>
        </authorList>
    </citation>
    <scope>NUCLEOTIDE SEQUENCE</scope>
    <source>
        <strain evidence="1">CHK195-9823</strain>
    </source>
</reference>
<dbReference type="Pfam" id="PF02597">
    <property type="entry name" value="ThiS"/>
    <property type="match status" value="1"/>
</dbReference>
<dbReference type="CDD" id="cd00565">
    <property type="entry name" value="Ubl_ThiS"/>
    <property type="match status" value="1"/>
</dbReference>
<dbReference type="InterPro" id="IPR016155">
    <property type="entry name" value="Mopterin_synth/thiamin_S_b"/>
</dbReference>
<organism evidence="1 2">
    <name type="scientific">Candidatus Blautia stercorigallinarum</name>
    <dbReference type="NCBI Taxonomy" id="2838501"/>
    <lineage>
        <taxon>Bacteria</taxon>
        <taxon>Bacillati</taxon>
        <taxon>Bacillota</taxon>
        <taxon>Clostridia</taxon>
        <taxon>Lachnospirales</taxon>
        <taxon>Lachnospiraceae</taxon>
        <taxon>Blautia</taxon>
    </lineage>
</organism>
<reference evidence="1" key="2">
    <citation type="submission" date="2021-04" db="EMBL/GenBank/DDBJ databases">
        <authorList>
            <person name="Gilroy R."/>
        </authorList>
    </citation>
    <scope>NUCLEOTIDE SEQUENCE</scope>
    <source>
        <strain evidence="1">CHK195-9823</strain>
    </source>
</reference>
<name>A0A9D1PCQ6_9FIRM</name>